<reference evidence="1" key="1">
    <citation type="submission" date="2014-09" db="EMBL/GenBank/DDBJ databases">
        <authorList>
            <person name="Magalhaes I.L.F."/>
            <person name="Oliveira U."/>
            <person name="Santos F.R."/>
            <person name="Vidigal T.H.D.A."/>
            <person name="Brescovit A.D."/>
            <person name="Santos A.J."/>
        </authorList>
    </citation>
    <scope>NUCLEOTIDE SEQUENCE</scope>
    <source>
        <tissue evidence="1">Shoot tissue taken approximately 20 cm above the soil surface</tissue>
    </source>
</reference>
<proteinExistence type="predicted"/>
<dbReference type="EMBL" id="GBRH01268954">
    <property type="protein sequence ID" value="JAD28941.1"/>
    <property type="molecule type" value="Transcribed_RNA"/>
</dbReference>
<reference evidence="1" key="2">
    <citation type="journal article" date="2015" name="Data Brief">
        <title>Shoot transcriptome of the giant reed, Arundo donax.</title>
        <authorList>
            <person name="Barrero R.A."/>
            <person name="Guerrero F.D."/>
            <person name="Moolhuijzen P."/>
            <person name="Goolsby J.A."/>
            <person name="Tidwell J."/>
            <person name="Bellgard S.E."/>
            <person name="Bellgard M.I."/>
        </authorList>
    </citation>
    <scope>NUCLEOTIDE SEQUENCE</scope>
    <source>
        <tissue evidence="1">Shoot tissue taken approximately 20 cm above the soil surface</tissue>
    </source>
</reference>
<sequence>MQAPRATGIISKHFQWLISVNKMLHRDLIINS</sequence>
<name>A0A0A8YR86_ARUDO</name>
<accession>A0A0A8YR86</accession>
<protein>
    <submittedName>
        <fullName evidence="1">Uncharacterized protein</fullName>
    </submittedName>
</protein>
<evidence type="ECO:0000313" key="1">
    <source>
        <dbReference type="EMBL" id="JAD28941.1"/>
    </source>
</evidence>
<dbReference type="AlphaFoldDB" id="A0A0A8YR86"/>
<organism evidence="1">
    <name type="scientific">Arundo donax</name>
    <name type="common">Giant reed</name>
    <name type="synonym">Donax arundinaceus</name>
    <dbReference type="NCBI Taxonomy" id="35708"/>
    <lineage>
        <taxon>Eukaryota</taxon>
        <taxon>Viridiplantae</taxon>
        <taxon>Streptophyta</taxon>
        <taxon>Embryophyta</taxon>
        <taxon>Tracheophyta</taxon>
        <taxon>Spermatophyta</taxon>
        <taxon>Magnoliopsida</taxon>
        <taxon>Liliopsida</taxon>
        <taxon>Poales</taxon>
        <taxon>Poaceae</taxon>
        <taxon>PACMAD clade</taxon>
        <taxon>Arundinoideae</taxon>
        <taxon>Arundineae</taxon>
        <taxon>Arundo</taxon>
    </lineage>
</organism>